<dbReference type="Proteomes" id="UP000199356">
    <property type="component" value="Unassembled WGS sequence"/>
</dbReference>
<dbReference type="RefSeq" id="WP_093417199.1">
    <property type="nucleotide sequence ID" value="NZ_FOXA01000001.1"/>
</dbReference>
<evidence type="ECO:0000313" key="2">
    <source>
        <dbReference type="Proteomes" id="UP000199356"/>
    </source>
</evidence>
<dbReference type="EMBL" id="FOXA01000001">
    <property type="protein sequence ID" value="SFO93257.1"/>
    <property type="molecule type" value="Genomic_DNA"/>
</dbReference>
<organism evidence="1 2">
    <name type="scientific">Tranquillimonas alkanivorans</name>
    <dbReference type="NCBI Taxonomy" id="441119"/>
    <lineage>
        <taxon>Bacteria</taxon>
        <taxon>Pseudomonadati</taxon>
        <taxon>Pseudomonadota</taxon>
        <taxon>Alphaproteobacteria</taxon>
        <taxon>Rhodobacterales</taxon>
        <taxon>Roseobacteraceae</taxon>
        <taxon>Tranquillimonas</taxon>
    </lineage>
</organism>
<reference evidence="1 2" key="1">
    <citation type="submission" date="2016-10" db="EMBL/GenBank/DDBJ databases">
        <authorList>
            <person name="de Groot N.N."/>
        </authorList>
    </citation>
    <scope>NUCLEOTIDE SEQUENCE [LARGE SCALE GENOMIC DNA]</scope>
    <source>
        <strain evidence="1 2">DSM 19547</strain>
    </source>
</reference>
<name>A0A1I5L7M3_9RHOB</name>
<keyword evidence="2" id="KW-1185">Reference proteome</keyword>
<dbReference type="PANTHER" id="PTHR39600">
    <property type="entry name" value="PEPTIDASE INHIBITOR I78 FAMILY PROTEIN"/>
    <property type="match status" value="1"/>
</dbReference>
<dbReference type="AlphaFoldDB" id="A0A1I5L7M3"/>
<dbReference type="PANTHER" id="PTHR39600:SF1">
    <property type="entry name" value="PEPTIDASE INHIBITOR I78 FAMILY PROTEIN"/>
    <property type="match status" value="1"/>
</dbReference>
<dbReference type="InterPro" id="IPR021719">
    <property type="entry name" value="Prot_inh_I78"/>
</dbReference>
<dbReference type="Gene3D" id="3.30.10.10">
    <property type="entry name" value="Trypsin Inhibitor V, subunit A"/>
    <property type="match status" value="1"/>
</dbReference>
<accession>A0A1I5L7M3</accession>
<dbReference type="STRING" id="441119.SAMN04488047_101507"/>
<sequence length="91" mass="9297">MQPKTWMAAAGLAALTGCAPMDEASGPTGEGSCGADGYGSLVGAQLAAVTMPADLNARIIGPDTMVTQDYQPGRLNIVVDEDGYITRVYCG</sequence>
<gene>
    <name evidence="1" type="ORF">SAMN04488047_101507</name>
</gene>
<evidence type="ECO:0000313" key="1">
    <source>
        <dbReference type="EMBL" id="SFO93257.1"/>
    </source>
</evidence>
<proteinExistence type="predicted"/>
<dbReference type="PROSITE" id="PS51257">
    <property type="entry name" value="PROKAR_LIPOPROTEIN"/>
    <property type="match status" value="1"/>
</dbReference>
<protein>
    <submittedName>
        <fullName evidence="1">Peptidase inhibitor I78 family protein</fullName>
    </submittedName>
</protein>
<dbReference type="OrthoDB" id="8724542at2"/>
<dbReference type="Pfam" id="PF11720">
    <property type="entry name" value="Inhibitor_I78"/>
    <property type="match status" value="1"/>
</dbReference>